<dbReference type="Proteomes" id="UP000619260">
    <property type="component" value="Unassembled WGS sequence"/>
</dbReference>
<comment type="caution">
    <text evidence="1">The sequence shown here is derived from an EMBL/GenBank/DDBJ whole genome shotgun (WGS) entry which is preliminary data.</text>
</comment>
<reference evidence="1" key="1">
    <citation type="submission" date="2021-01" db="EMBL/GenBank/DDBJ databases">
        <title>Whole genome shotgun sequence of Virgisporangium aliadipatigenens NBRC 105644.</title>
        <authorList>
            <person name="Komaki H."/>
            <person name="Tamura T."/>
        </authorList>
    </citation>
    <scope>NUCLEOTIDE SEQUENCE</scope>
    <source>
        <strain evidence="1">NBRC 105644</strain>
    </source>
</reference>
<protein>
    <submittedName>
        <fullName evidence="1">Uncharacterized protein</fullName>
    </submittedName>
</protein>
<dbReference type="EMBL" id="BOPF01000003">
    <property type="protein sequence ID" value="GIJ44077.1"/>
    <property type="molecule type" value="Genomic_DNA"/>
</dbReference>
<organism evidence="1 2">
    <name type="scientific">Virgisporangium aliadipatigenens</name>
    <dbReference type="NCBI Taxonomy" id="741659"/>
    <lineage>
        <taxon>Bacteria</taxon>
        <taxon>Bacillati</taxon>
        <taxon>Actinomycetota</taxon>
        <taxon>Actinomycetes</taxon>
        <taxon>Micromonosporales</taxon>
        <taxon>Micromonosporaceae</taxon>
        <taxon>Virgisporangium</taxon>
    </lineage>
</organism>
<proteinExistence type="predicted"/>
<accession>A0A8J3YH10</accession>
<dbReference type="RefSeq" id="WP_203897660.1">
    <property type="nucleotide sequence ID" value="NZ_BOPF01000003.1"/>
</dbReference>
<keyword evidence="2" id="KW-1185">Reference proteome</keyword>
<gene>
    <name evidence="1" type="ORF">Val02_09630</name>
</gene>
<name>A0A8J3YH10_9ACTN</name>
<sequence length="72" mass="8188">MRLETHWWNGDRTPRGRRDVFIRSDGQMWEVEAVAGGNNGRSRVHRCPGRQSAEILAGAWMGGPGRWRKVAT</sequence>
<evidence type="ECO:0000313" key="1">
    <source>
        <dbReference type="EMBL" id="GIJ44077.1"/>
    </source>
</evidence>
<evidence type="ECO:0000313" key="2">
    <source>
        <dbReference type="Proteomes" id="UP000619260"/>
    </source>
</evidence>
<dbReference type="AlphaFoldDB" id="A0A8J3YH10"/>